<dbReference type="GO" id="GO:0045271">
    <property type="term" value="C:respiratory chain complex I"/>
    <property type="evidence" value="ECO:0007669"/>
    <property type="project" value="InterPro"/>
</dbReference>
<dbReference type="AlphaFoldDB" id="A0A0B5E3W9"/>
<dbReference type="Pfam" id="PF05071">
    <property type="entry name" value="NDUFA12"/>
    <property type="match status" value="1"/>
</dbReference>
<dbReference type="OrthoDB" id="9795340at2"/>
<dbReference type="InterPro" id="IPR007763">
    <property type="entry name" value="NDUFA12"/>
</dbReference>
<name>A0A0B5E3W9_9RHOB</name>
<dbReference type="PANTHER" id="PTHR12910:SF2">
    <property type="entry name" value="NADH DEHYDROGENASE [UBIQUINONE] 1 ALPHA SUBCOMPLEX SUBUNIT 12"/>
    <property type="match status" value="1"/>
</dbReference>
<dbReference type="GO" id="GO:0016491">
    <property type="term" value="F:oxidoreductase activity"/>
    <property type="evidence" value="ECO:0007669"/>
    <property type="project" value="UniProtKB-KW"/>
</dbReference>
<sequence>MGIVNTLLRALVWWKDGTIGTQLFTWRHGIKVGEDAQGNRFYRNEADTRRWVVYNGDIEASRVSPEWHGWLHHTFANHPGHEALAHKEWEMPHVENLTGTPAAYAPAGSIRRPKPIVRQDYEAWQPE</sequence>
<keyword evidence="1" id="KW-0560">Oxidoreductase</keyword>
<dbReference type="HOGENOM" id="CLU_110455_4_0_5"/>
<dbReference type="RefSeq" id="WP_043870240.1">
    <property type="nucleotide sequence ID" value="NZ_CP004393.1"/>
</dbReference>
<dbReference type="EC" id="1.6.99.3" evidence="1"/>
<dbReference type="Proteomes" id="UP000031521">
    <property type="component" value="Chromosome"/>
</dbReference>
<dbReference type="STRING" id="1208324.P73_3036"/>
<dbReference type="KEGG" id="cid:P73_3036"/>
<gene>
    <name evidence="1" type="ORF">P73_3036</name>
</gene>
<organism evidence="1 2">
    <name type="scientific">Celeribacter indicus</name>
    <dbReference type="NCBI Taxonomy" id="1208324"/>
    <lineage>
        <taxon>Bacteria</taxon>
        <taxon>Pseudomonadati</taxon>
        <taxon>Pseudomonadota</taxon>
        <taxon>Alphaproteobacteria</taxon>
        <taxon>Rhodobacterales</taxon>
        <taxon>Roseobacteraceae</taxon>
        <taxon>Celeribacter</taxon>
    </lineage>
</organism>
<evidence type="ECO:0000313" key="1">
    <source>
        <dbReference type="EMBL" id="AJE47751.1"/>
    </source>
</evidence>
<keyword evidence="2" id="KW-1185">Reference proteome</keyword>
<reference evidence="1 2" key="1">
    <citation type="journal article" date="2014" name="Int. J. Syst. Evol. Microbiol.">
        <title>Celeribacter indicus sp. nov., a polycyclic aromatic hydrocarbon-degrading bacterium from deep-sea sediment and reclassification of Huaishuia halophila as Celeribacter halophilus comb. nov.</title>
        <authorList>
            <person name="Lai Q."/>
            <person name="Cao J."/>
            <person name="Yuan J."/>
            <person name="Li F."/>
            <person name="Shao Z."/>
        </authorList>
    </citation>
    <scope>NUCLEOTIDE SEQUENCE [LARGE SCALE GENOMIC DNA]</scope>
    <source>
        <strain evidence="1">P73</strain>
    </source>
</reference>
<dbReference type="GO" id="GO:0006979">
    <property type="term" value="P:response to oxidative stress"/>
    <property type="evidence" value="ECO:0007669"/>
    <property type="project" value="TreeGrafter"/>
</dbReference>
<protein>
    <submittedName>
        <fullName evidence="1">NADH dehydrogenase</fullName>
        <ecNumber evidence="1">1.6.99.3</ecNumber>
    </submittedName>
</protein>
<proteinExistence type="predicted"/>
<dbReference type="EMBL" id="CP004393">
    <property type="protein sequence ID" value="AJE47751.1"/>
    <property type="molecule type" value="Genomic_DNA"/>
</dbReference>
<dbReference type="NCBIfam" id="NF006040">
    <property type="entry name" value="PRK08183.1"/>
    <property type="match status" value="1"/>
</dbReference>
<dbReference type="PANTHER" id="PTHR12910">
    <property type="entry name" value="NADH-UBIQUINONE OXIDOREDUCTASE SUBUNIT B17.2"/>
    <property type="match status" value="1"/>
</dbReference>
<evidence type="ECO:0000313" key="2">
    <source>
        <dbReference type="Proteomes" id="UP000031521"/>
    </source>
</evidence>
<accession>A0A0B5E3W9</accession>